<protein>
    <recommendedName>
        <fullName evidence="4">Secreted protein</fullName>
    </recommendedName>
</protein>
<dbReference type="Proteomes" id="UP000811609">
    <property type="component" value="Chromosome 15"/>
</dbReference>
<comment type="caution">
    <text evidence="2">The sequence shown here is derived from an EMBL/GenBank/DDBJ whole genome shotgun (WGS) entry which is preliminary data.</text>
</comment>
<evidence type="ECO:0000256" key="1">
    <source>
        <dbReference type="SAM" id="SignalP"/>
    </source>
</evidence>
<reference evidence="2" key="1">
    <citation type="submission" date="2020-12" db="EMBL/GenBank/DDBJ databases">
        <title>WGS assembly of Carya illinoinensis cv. Pawnee.</title>
        <authorList>
            <person name="Platts A."/>
            <person name="Shu S."/>
            <person name="Wright S."/>
            <person name="Barry K."/>
            <person name="Edger P."/>
            <person name="Pires J.C."/>
            <person name="Schmutz J."/>
        </authorList>
    </citation>
    <scope>NUCLEOTIDE SEQUENCE</scope>
    <source>
        <tissue evidence="2">Leaf</tissue>
    </source>
</reference>
<accession>A0A8T1NG71</accession>
<dbReference type="AlphaFoldDB" id="A0A8T1NG71"/>
<feature type="signal peptide" evidence="1">
    <location>
        <begin position="1"/>
        <end position="23"/>
    </location>
</feature>
<gene>
    <name evidence="2" type="ORF">CIPAW_15G160800</name>
</gene>
<feature type="chain" id="PRO_5035826355" description="Secreted protein" evidence="1">
    <location>
        <begin position="24"/>
        <end position="76"/>
    </location>
</feature>
<sequence length="76" mass="8869">MLIRRWGSTLLSTFLVIMKYCDSFSRQGPGFIGSSFSFFMQWYFYREKGVGRGSSRYKCCFPPVYVLLLCSFPFSS</sequence>
<proteinExistence type="predicted"/>
<dbReference type="EMBL" id="CM031823">
    <property type="protein sequence ID" value="KAG6627883.1"/>
    <property type="molecule type" value="Genomic_DNA"/>
</dbReference>
<evidence type="ECO:0000313" key="2">
    <source>
        <dbReference type="EMBL" id="KAG6627883.1"/>
    </source>
</evidence>
<evidence type="ECO:0000313" key="3">
    <source>
        <dbReference type="Proteomes" id="UP000811609"/>
    </source>
</evidence>
<keyword evidence="1" id="KW-0732">Signal</keyword>
<organism evidence="2 3">
    <name type="scientific">Carya illinoinensis</name>
    <name type="common">Pecan</name>
    <dbReference type="NCBI Taxonomy" id="32201"/>
    <lineage>
        <taxon>Eukaryota</taxon>
        <taxon>Viridiplantae</taxon>
        <taxon>Streptophyta</taxon>
        <taxon>Embryophyta</taxon>
        <taxon>Tracheophyta</taxon>
        <taxon>Spermatophyta</taxon>
        <taxon>Magnoliopsida</taxon>
        <taxon>eudicotyledons</taxon>
        <taxon>Gunneridae</taxon>
        <taxon>Pentapetalae</taxon>
        <taxon>rosids</taxon>
        <taxon>fabids</taxon>
        <taxon>Fagales</taxon>
        <taxon>Juglandaceae</taxon>
        <taxon>Carya</taxon>
    </lineage>
</organism>
<keyword evidence="3" id="KW-1185">Reference proteome</keyword>
<name>A0A8T1NG71_CARIL</name>
<evidence type="ECO:0008006" key="4">
    <source>
        <dbReference type="Google" id="ProtNLM"/>
    </source>
</evidence>